<dbReference type="Gene3D" id="1.10.238.10">
    <property type="entry name" value="EF-hand"/>
    <property type="match status" value="1"/>
</dbReference>
<evidence type="ECO:0000256" key="1">
    <source>
        <dbReference type="ARBA" id="ARBA00004141"/>
    </source>
</evidence>
<dbReference type="PROSITE" id="PS50222">
    <property type="entry name" value="EF_HAND_2"/>
    <property type="match status" value="1"/>
</dbReference>
<evidence type="ECO:0000259" key="7">
    <source>
        <dbReference type="PROSITE" id="PS50222"/>
    </source>
</evidence>
<evidence type="ECO:0000256" key="2">
    <source>
        <dbReference type="ARBA" id="ARBA00022692"/>
    </source>
</evidence>
<feature type="transmembrane region" description="Helical" evidence="6">
    <location>
        <begin position="211"/>
        <end position="239"/>
    </location>
</feature>
<comment type="subcellular location">
    <subcellularLocation>
        <location evidence="1">Membrane</location>
        <topology evidence="1">Multi-pass membrane protein</topology>
    </subcellularLocation>
</comment>
<keyword evidence="2 6" id="KW-0812">Transmembrane</keyword>
<dbReference type="Pfam" id="PF00520">
    <property type="entry name" value="Ion_trans"/>
    <property type="match status" value="1"/>
</dbReference>
<evidence type="ECO:0000256" key="6">
    <source>
        <dbReference type="SAM" id="Phobius"/>
    </source>
</evidence>
<name>A0ABP0KMA9_9DINO</name>
<dbReference type="PROSITE" id="PS00018">
    <property type="entry name" value="EF_HAND_1"/>
    <property type="match status" value="1"/>
</dbReference>
<keyword evidence="9" id="KW-1185">Reference proteome</keyword>
<feature type="transmembrane region" description="Helical" evidence="6">
    <location>
        <begin position="7"/>
        <end position="27"/>
    </location>
</feature>
<accession>A0ABP0KMA9</accession>
<dbReference type="InterPro" id="IPR018247">
    <property type="entry name" value="EF_Hand_1_Ca_BS"/>
</dbReference>
<reference evidence="8 9" key="1">
    <citation type="submission" date="2024-02" db="EMBL/GenBank/DDBJ databases">
        <authorList>
            <person name="Chen Y."/>
            <person name="Shah S."/>
            <person name="Dougan E. K."/>
            <person name="Thang M."/>
            <person name="Chan C."/>
        </authorList>
    </citation>
    <scope>NUCLEOTIDE SEQUENCE [LARGE SCALE GENOMIC DNA]</scope>
</reference>
<organism evidence="8 9">
    <name type="scientific">Durusdinium trenchii</name>
    <dbReference type="NCBI Taxonomy" id="1381693"/>
    <lineage>
        <taxon>Eukaryota</taxon>
        <taxon>Sar</taxon>
        <taxon>Alveolata</taxon>
        <taxon>Dinophyceae</taxon>
        <taxon>Suessiales</taxon>
        <taxon>Symbiodiniaceae</taxon>
        <taxon>Durusdinium</taxon>
    </lineage>
</organism>
<dbReference type="SUPFAM" id="SSF52047">
    <property type="entry name" value="RNI-like"/>
    <property type="match status" value="1"/>
</dbReference>
<dbReference type="InterPro" id="IPR011992">
    <property type="entry name" value="EF-hand-dom_pair"/>
</dbReference>
<dbReference type="InterPro" id="IPR027359">
    <property type="entry name" value="Volt_channel_dom_sf"/>
</dbReference>
<feature type="transmembrane region" description="Helical" evidence="6">
    <location>
        <begin position="179"/>
        <end position="199"/>
    </location>
</feature>
<gene>
    <name evidence="8" type="ORF">SCF082_LOCUS18063</name>
</gene>
<feature type="transmembrane region" description="Helical" evidence="6">
    <location>
        <begin position="140"/>
        <end position="158"/>
    </location>
</feature>
<evidence type="ECO:0000256" key="5">
    <source>
        <dbReference type="ARBA" id="ARBA00023136"/>
    </source>
</evidence>
<keyword evidence="3" id="KW-0106">Calcium</keyword>
<keyword evidence="4 6" id="KW-1133">Transmembrane helix</keyword>
<evidence type="ECO:0000313" key="8">
    <source>
        <dbReference type="EMBL" id="CAK9027752.1"/>
    </source>
</evidence>
<evidence type="ECO:0000313" key="9">
    <source>
        <dbReference type="Proteomes" id="UP001642464"/>
    </source>
</evidence>
<dbReference type="EMBL" id="CAXAMM010012025">
    <property type="protein sequence ID" value="CAK9027752.1"/>
    <property type="molecule type" value="Genomic_DNA"/>
</dbReference>
<proteinExistence type="predicted"/>
<protein>
    <recommendedName>
        <fullName evidence="7">EF-hand domain-containing protein</fullName>
    </recommendedName>
</protein>
<dbReference type="Gene3D" id="1.10.287.70">
    <property type="match status" value="1"/>
</dbReference>
<evidence type="ECO:0000256" key="4">
    <source>
        <dbReference type="ARBA" id="ARBA00022989"/>
    </source>
</evidence>
<feature type="domain" description="EF-hand" evidence="7">
    <location>
        <begin position="261"/>
        <end position="296"/>
    </location>
</feature>
<dbReference type="InterPro" id="IPR005821">
    <property type="entry name" value="Ion_trans_dom"/>
</dbReference>
<feature type="transmembrane region" description="Helical" evidence="6">
    <location>
        <begin position="39"/>
        <end position="57"/>
    </location>
</feature>
<comment type="caution">
    <text evidence="8">The sequence shown here is derived from an EMBL/GenBank/DDBJ whole genome shotgun (WGS) entry which is preliminary data.</text>
</comment>
<dbReference type="Proteomes" id="UP001642464">
    <property type="component" value="Unassembled WGS sequence"/>
</dbReference>
<dbReference type="InterPro" id="IPR002048">
    <property type="entry name" value="EF_hand_dom"/>
</dbReference>
<sequence>MGLYEYLVDFMVLVYALCLGAEIHYTSLNRSEPAWVRPMEIGFCVMFGVDLLIRFCLEGRLFFMGSRRWWNLLDTLSLTMLIVALLEGSRTLGNLSAFVRVGRILRLARCLWTFKNALAKWTHLRQLRVLITSMTESTKIMIWLVLLVLSFNYVYGLVLTESIWTSCPNVHTPVLCEKFGSLLSTMMTLYQIQYSGLLWGTLWDEVAALDWYFPAAFLSYIVFALMILVNTITSFICSLQGTVSKRERDLLIDNEMEYNERLVRQLYTIFQDFDQNGNGAISWAEFQLALEDERMHAFLAALELDMSDAVKVFQILASDKTGAIEESDFLLGCLRLRGGATAVDMVRIQMEQEWIHSALLQMKGLMQKTAKDLAAVQFTLAAQESVRPTSHFSRQKTSVVADGARDGDDTASDSSVEVLHHYQRTNLKTFERAVTVEELSGILDELPQVCHGWKDAHTGDVISEKKLNLYQFNYHYIMPKTAPQEGVLLQWPASCAKGLKALPKAGQEVCQRCSGMALPKARATVLRAQLEVEDDVEKLNVWVCLLRGHFVNMSSEVLFDEEDELPASDMSVIARNSISYKELLSSEACLPVWYCTHWWGEPLHSFILCCQEHAILRRLGSSASYWVCGYANRQHELDLEIAEDVIQTSFFAALRASRGLLLILDENATPFSRIWCDYELYSAVMNPSMELDIAATIQGEQQEEARILSKNVIPGESAVAKSAREQDFPIFLLDRGLQVCLEKGSATRESDKISILQSIAQSRELLSDEGKERLEKNLLRANQTLHSTLAVLAWPQAMHKNLLPKHSKGLHSGMLNVCDALVNDSFRQSLDLSLAHFEETCVDSVVKTLAESLPSSLVKLKLSFEDCVRLTDLSLQALTSRFQQLKLQQLYLDFVGCKNLTDAGLILLAKVLHSSSIFELELHFAGCVRLHSTGILALQEKLPTSLRSFKASFKGTSINRNFRDLIDFKEYKVPRQ</sequence>
<keyword evidence="5 6" id="KW-0472">Membrane</keyword>
<dbReference type="SUPFAM" id="SSF47473">
    <property type="entry name" value="EF-hand"/>
    <property type="match status" value="1"/>
</dbReference>
<dbReference type="Gene3D" id="1.20.120.350">
    <property type="entry name" value="Voltage-gated potassium channels. Chain C"/>
    <property type="match status" value="1"/>
</dbReference>
<evidence type="ECO:0000256" key="3">
    <source>
        <dbReference type="ARBA" id="ARBA00022837"/>
    </source>
</evidence>